<dbReference type="PROSITE" id="PS50111">
    <property type="entry name" value="CHEMOTAXIS_TRANSDUC_2"/>
    <property type="match status" value="1"/>
</dbReference>
<dbReference type="STRING" id="207949.RED65_13322"/>
<dbReference type="EMBL" id="AAQH01000005">
    <property type="protein sequence ID" value="EAT12667.1"/>
    <property type="molecule type" value="Genomic_DNA"/>
</dbReference>
<feature type="domain" description="Methyl-accepting transducer" evidence="5">
    <location>
        <begin position="189"/>
        <end position="364"/>
    </location>
</feature>
<evidence type="ECO:0000313" key="6">
    <source>
        <dbReference type="EMBL" id="EAT12667.1"/>
    </source>
</evidence>
<dbReference type="InterPro" id="IPR004089">
    <property type="entry name" value="MCPsignal_dom"/>
</dbReference>
<accession>Q1N3C4</accession>
<dbReference type="Pfam" id="PF13682">
    <property type="entry name" value="CZB"/>
    <property type="match status" value="1"/>
</dbReference>
<feature type="transmembrane region" description="Helical" evidence="4">
    <location>
        <begin position="12"/>
        <end position="34"/>
    </location>
</feature>
<dbReference type="GO" id="GO:0016020">
    <property type="term" value="C:membrane"/>
    <property type="evidence" value="ECO:0007669"/>
    <property type="project" value="UniProtKB-SubCell"/>
</dbReference>
<dbReference type="RefSeq" id="WP_007018456.1">
    <property type="nucleotide sequence ID" value="NZ_CH724117.1"/>
</dbReference>
<dbReference type="AlphaFoldDB" id="Q1N3C4"/>
<comment type="caution">
    <text evidence="6">The sequence shown here is derived from an EMBL/GenBank/DDBJ whole genome shotgun (WGS) entry which is preliminary data.</text>
</comment>
<keyword evidence="7" id="KW-1185">Reference proteome</keyword>
<dbReference type="SUPFAM" id="SSF58104">
    <property type="entry name" value="Methyl-accepting chemotaxis protein (MCP) signaling domain"/>
    <property type="match status" value="1"/>
</dbReference>
<comment type="subcellular location">
    <subcellularLocation>
        <location evidence="1">Membrane</location>
    </subcellularLocation>
</comment>
<evidence type="ECO:0000256" key="4">
    <source>
        <dbReference type="SAM" id="Phobius"/>
    </source>
</evidence>
<evidence type="ECO:0000256" key="1">
    <source>
        <dbReference type="ARBA" id="ARBA00004370"/>
    </source>
</evidence>
<dbReference type="Gene3D" id="1.10.287.950">
    <property type="entry name" value="Methyl-accepting chemotaxis protein"/>
    <property type="match status" value="1"/>
</dbReference>
<dbReference type="Gene3D" id="1.20.120.30">
    <property type="entry name" value="Aspartate receptor, ligand-binding domain"/>
    <property type="match status" value="1"/>
</dbReference>
<reference evidence="6 7" key="1">
    <citation type="submission" date="2006-03" db="EMBL/GenBank/DDBJ databases">
        <authorList>
            <person name="Pinhassi J."/>
            <person name="Pedros-Alio C."/>
            <person name="Ferriera S."/>
            <person name="Johnson J."/>
            <person name="Kravitz S."/>
            <person name="Halpern A."/>
            <person name="Remington K."/>
            <person name="Beeson K."/>
            <person name="Tran B."/>
            <person name="Rogers Y.-H."/>
            <person name="Friedman R."/>
            <person name="Venter J.C."/>
        </authorList>
    </citation>
    <scope>NUCLEOTIDE SEQUENCE [LARGE SCALE GENOMIC DNA]</scope>
    <source>
        <strain evidence="6 7">RED65</strain>
    </source>
</reference>
<keyword evidence="4" id="KW-0472">Membrane</keyword>
<dbReference type="HOGENOM" id="CLU_000445_21_3_6"/>
<feature type="transmembrane region" description="Helical" evidence="4">
    <location>
        <begin position="40"/>
        <end position="62"/>
    </location>
</feature>
<organism evidence="6 7">
    <name type="scientific">Bermanella marisrubri</name>
    <dbReference type="NCBI Taxonomy" id="207949"/>
    <lineage>
        <taxon>Bacteria</taxon>
        <taxon>Pseudomonadati</taxon>
        <taxon>Pseudomonadota</taxon>
        <taxon>Gammaproteobacteria</taxon>
        <taxon>Oceanospirillales</taxon>
        <taxon>Oceanospirillaceae</taxon>
        <taxon>Bermanella</taxon>
    </lineage>
</organism>
<name>Q1N3C4_9GAMM</name>
<dbReference type="GO" id="GO:0007165">
    <property type="term" value="P:signal transduction"/>
    <property type="evidence" value="ECO:0007669"/>
    <property type="project" value="UniProtKB-KW"/>
</dbReference>
<dbReference type="Pfam" id="PF00015">
    <property type="entry name" value="MCPsignal"/>
    <property type="match status" value="1"/>
</dbReference>
<dbReference type="SMART" id="SM00283">
    <property type="entry name" value="MA"/>
    <property type="match status" value="1"/>
</dbReference>
<protein>
    <submittedName>
        <fullName evidence="6">Probable methyl-accepting chemotaxis protein IV</fullName>
    </submittedName>
</protein>
<proteinExistence type="predicted"/>
<evidence type="ECO:0000256" key="3">
    <source>
        <dbReference type="PROSITE-ProRule" id="PRU00284"/>
    </source>
</evidence>
<evidence type="ECO:0000259" key="5">
    <source>
        <dbReference type="PROSITE" id="PS50111"/>
    </source>
</evidence>
<keyword evidence="4" id="KW-0812">Transmembrane</keyword>
<dbReference type="PANTHER" id="PTHR32089">
    <property type="entry name" value="METHYL-ACCEPTING CHEMOTAXIS PROTEIN MCPB"/>
    <property type="match status" value="1"/>
</dbReference>
<dbReference type="GO" id="GO:0006935">
    <property type="term" value="P:chemotaxis"/>
    <property type="evidence" value="ECO:0007669"/>
    <property type="project" value="UniProtKB-ARBA"/>
</dbReference>
<dbReference type="InterPro" id="IPR025991">
    <property type="entry name" value="Chemoreceptor_zinc-bind_dom"/>
</dbReference>
<dbReference type="PANTHER" id="PTHR32089:SF112">
    <property type="entry name" value="LYSOZYME-LIKE PROTEIN-RELATED"/>
    <property type="match status" value="1"/>
</dbReference>
<keyword evidence="4" id="KW-1133">Transmembrane helix</keyword>
<evidence type="ECO:0000313" key="7">
    <source>
        <dbReference type="Proteomes" id="UP000004263"/>
    </source>
</evidence>
<keyword evidence="2 3" id="KW-0807">Transducer</keyword>
<gene>
    <name evidence="6" type="ORF">RED65_13322</name>
</gene>
<sequence>MSKRSRLPLYRTQLFIVVGICIFSLIVAALAPLISKQYEHAITLGCLFLIALSISFLSWSAMKVEHLVRYMHGALRFANKGQLNRRITDTPNLGEIGFVAWELNDFLDQVETYFNEVNACMKRVETNDFDRLPIKENLYGQFAQSLDFFEHAIHVMRQGKKLQNSIALNSKLAELNVTNLINNLNLNQSDLITMSAQIDGVTELARNNRSRSQDANQNIKAMSSDIESIDNAMGKIVSVNETLSQQAKEIESSLTLINQITEQTTLLALNASIEAARAGEHGRGFAVVADEVKHLSQQTQKIAEEIFRKINGFTSAMKQTLDSSLHASEQAKRTNEKLVDVVQGVNTITDSADKIADVLVGVNRDSFLTLIKLDHIIYKQNAYFAINNESDQARQEVNLTHTECRMGKWYDSNDAQAGYSANHAFAQIEEPHRIIHEEVHKALSASAHASQSRPDIVVQHMSNAESASDQVFDLVNQLKHSSVSESDADLF</sequence>
<dbReference type="Proteomes" id="UP000004263">
    <property type="component" value="Unassembled WGS sequence"/>
</dbReference>
<evidence type="ECO:0000256" key="2">
    <source>
        <dbReference type="ARBA" id="ARBA00023224"/>
    </source>
</evidence>
<dbReference type="OrthoDB" id="9808588at2"/>